<feature type="domain" description="Putative auto-transporter adhesin head GIN" evidence="2">
    <location>
        <begin position="27"/>
        <end position="206"/>
    </location>
</feature>
<evidence type="ECO:0000256" key="1">
    <source>
        <dbReference type="SAM" id="SignalP"/>
    </source>
</evidence>
<dbReference type="EMBL" id="FOUZ01000001">
    <property type="protein sequence ID" value="SFM66109.1"/>
    <property type="molecule type" value="Genomic_DNA"/>
</dbReference>
<dbReference type="STRING" id="684065.SAMN05421738_101292"/>
<sequence>MKNIVLTAIALFGTQFAFAQTERNVGDFNSLKVYDKIPVELVASNKNLVEVDGVNAADVQVENNNGELKIKLSGTKLMQGDGATVKVFYKNLYDIQASQGSKIFSDDEVESQALNLTSNEGSSIKLPVDTKKLDVKINSGGEVILTGKTESQTVVANSGGKYYSKTLKAEYSTLTTNAGGFIEATSTSSVDAKTRAGGTIDIYGNPKQRNQKKVAGGRINFK</sequence>
<reference evidence="4" key="1">
    <citation type="submission" date="2016-10" db="EMBL/GenBank/DDBJ databases">
        <authorList>
            <person name="Varghese N."/>
            <person name="Submissions S."/>
        </authorList>
    </citation>
    <scope>NUCLEOTIDE SEQUENCE [LARGE SCALE GENOMIC DNA]</scope>
    <source>
        <strain evidence="4">XJ109</strain>
    </source>
</reference>
<dbReference type="AlphaFoldDB" id="A0A1I4SNX7"/>
<organism evidence="3 4">
    <name type="scientific">Algoriella xinjiangensis</name>
    <dbReference type="NCBI Taxonomy" id="684065"/>
    <lineage>
        <taxon>Bacteria</taxon>
        <taxon>Pseudomonadati</taxon>
        <taxon>Bacteroidota</taxon>
        <taxon>Flavobacteriia</taxon>
        <taxon>Flavobacteriales</taxon>
        <taxon>Weeksellaceae</taxon>
        <taxon>Algoriella</taxon>
    </lineage>
</organism>
<protein>
    <submittedName>
        <fullName evidence="3">Putative auto-transporter adhesin, head GIN domain</fullName>
    </submittedName>
</protein>
<dbReference type="OrthoDB" id="704821at2"/>
<evidence type="ECO:0000313" key="3">
    <source>
        <dbReference type="EMBL" id="SFM66109.1"/>
    </source>
</evidence>
<evidence type="ECO:0000313" key="4">
    <source>
        <dbReference type="Proteomes" id="UP000199149"/>
    </source>
</evidence>
<keyword evidence="4" id="KW-1185">Reference proteome</keyword>
<gene>
    <name evidence="3" type="ORF">SAMN05421738_101292</name>
</gene>
<dbReference type="Pfam" id="PF10988">
    <property type="entry name" value="DUF2807"/>
    <property type="match status" value="1"/>
</dbReference>
<feature type="chain" id="PRO_5011459103" evidence="1">
    <location>
        <begin position="20"/>
        <end position="222"/>
    </location>
</feature>
<name>A0A1I4SNX7_9FLAO</name>
<evidence type="ECO:0000259" key="2">
    <source>
        <dbReference type="Pfam" id="PF10988"/>
    </source>
</evidence>
<dbReference type="RefSeq" id="WP_092905818.1">
    <property type="nucleotide sequence ID" value="NZ_FOUZ01000001.1"/>
</dbReference>
<dbReference type="Gene3D" id="2.160.20.120">
    <property type="match status" value="1"/>
</dbReference>
<accession>A0A1I4SNX7</accession>
<proteinExistence type="predicted"/>
<dbReference type="InterPro" id="IPR021255">
    <property type="entry name" value="DUF2807"/>
</dbReference>
<keyword evidence="1" id="KW-0732">Signal</keyword>
<feature type="signal peptide" evidence="1">
    <location>
        <begin position="1"/>
        <end position="19"/>
    </location>
</feature>
<dbReference type="Proteomes" id="UP000199149">
    <property type="component" value="Unassembled WGS sequence"/>
</dbReference>